<feature type="region of interest" description="Disordered" evidence="20">
    <location>
        <begin position="1502"/>
        <end position="1526"/>
    </location>
</feature>
<dbReference type="Pfam" id="PF01453">
    <property type="entry name" value="B_lectin"/>
    <property type="match status" value="2"/>
</dbReference>
<dbReference type="PANTHER" id="PTHR32444:SF235">
    <property type="entry name" value="OS01G0783900 PROTEIN"/>
    <property type="match status" value="1"/>
</dbReference>
<evidence type="ECO:0000313" key="27">
    <source>
        <dbReference type="Proteomes" id="UP000306102"/>
    </source>
</evidence>
<reference evidence="26 27" key="1">
    <citation type="journal article" date="2018" name="Proc. Natl. Acad. Sci. U.S.A.">
        <title>Draft genome sequence of Camellia sinensis var. sinensis provides insights into the evolution of the tea genome and tea quality.</title>
        <authorList>
            <person name="Wei C."/>
            <person name="Yang H."/>
            <person name="Wang S."/>
            <person name="Zhao J."/>
            <person name="Liu C."/>
            <person name="Gao L."/>
            <person name="Xia E."/>
            <person name="Lu Y."/>
            <person name="Tai Y."/>
            <person name="She G."/>
            <person name="Sun J."/>
            <person name="Cao H."/>
            <person name="Tong W."/>
            <person name="Gao Q."/>
            <person name="Li Y."/>
            <person name="Deng W."/>
            <person name="Jiang X."/>
            <person name="Wang W."/>
            <person name="Chen Q."/>
            <person name="Zhang S."/>
            <person name="Li H."/>
            <person name="Wu J."/>
            <person name="Wang P."/>
            <person name="Li P."/>
            <person name="Shi C."/>
            <person name="Zheng F."/>
            <person name="Jian J."/>
            <person name="Huang B."/>
            <person name="Shan D."/>
            <person name="Shi M."/>
            <person name="Fang C."/>
            <person name="Yue Y."/>
            <person name="Li F."/>
            <person name="Li D."/>
            <person name="Wei S."/>
            <person name="Han B."/>
            <person name="Jiang C."/>
            <person name="Yin Y."/>
            <person name="Xia T."/>
            <person name="Zhang Z."/>
            <person name="Bennetzen J.L."/>
            <person name="Zhao S."/>
            <person name="Wan X."/>
        </authorList>
    </citation>
    <scope>NUCLEOTIDE SEQUENCE [LARGE SCALE GENOMIC DNA]</scope>
    <source>
        <strain evidence="27">cv. Shuchazao</strain>
        <tissue evidence="26">Leaf</tissue>
    </source>
</reference>
<dbReference type="SMART" id="SM00473">
    <property type="entry name" value="PAN_AP"/>
    <property type="match status" value="2"/>
</dbReference>
<evidence type="ECO:0000256" key="12">
    <source>
        <dbReference type="ARBA" id="ARBA00022989"/>
    </source>
</evidence>
<dbReference type="FunFam" id="3.30.200.20:FF:001238">
    <property type="entry name" value="Os08g0179000 protein"/>
    <property type="match status" value="1"/>
</dbReference>
<evidence type="ECO:0000256" key="13">
    <source>
        <dbReference type="ARBA" id="ARBA00023136"/>
    </source>
</evidence>
<evidence type="ECO:0000259" key="24">
    <source>
        <dbReference type="PROSITE" id="PS50927"/>
    </source>
</evidence>
<dbReference type="FunFam" id="1.10.510.10:FF:000060">
    <property type="entry name" value="G-type lectin S-receptor-like serine/threonine-protein kinase"/>
    <property type="match status" value="1"/>
</dbReference>
<dbReference type="InterPro" id="IPR000858">
    <property type="entry name" value="S_locus_glycoprot_dom"/>
</dbReference>
<keyword evidence="11 19" id="KW-0067">ATP-binding</keyword>
<keyword evidence="5" id="KW-0808">Transferase</keyword>
<gene>
    <name evidence="26" type="ORF">TEA_011061</name>
</gene>
<evidence type="ECO:0000259" key="23">
    <source>
        <dbReference type="PROSITE" id="PS50011"/>
    </source>
</evidence>
<dbReference type="InterPro" id="IPR011009">
    <property type="entry name" value="Kinase-like_dom_sf"/>
</dbReference>
<dbReference type="InterPro" id="IPR008271">
    <property type="entry name" value="Ser/Thr_kinase_AS"/>
</dbReference>
<keyword evidence="13 21" id="KW-0472">Membrane</keyword>
<keyword evidence="7 22" id="KW-0732">Signal</keyword>
<dbReference type="FunFam" id="3.30.200.20:FF:000727">
    <property type="entry name" value="Cysteine-rich RLK (RECEPTOR-like protein kinase) 23"/>
    <property type="match status" value="1"/>
</dbReference>
<accession>A0A4S4DT32</accession>
<keyword evidence="14" id="KW-1015">Disulfide bond</keyword>
<feature type="domain" description="Bulb-type lectin" evidence="24">
    <location>
        <begin position="843"/>
        <end position="966"/>
    </location>
</feature>
<dbReference type="EMBL" id="SDRB02010444">
    <property type="protein sequence ID" value="THG06393.1"/>
    <property type="molecule type" value="Genomic_DNA"/>
</dbReference>
<evidence type="ECO:0000256" key="6">
    <source>
        <dbReference type="ARBA" id="ARBA00022692"/>
    </source>
</evidence>
<keyword evidence="10" id="KW-0418">Kinase</keyword>
<keyword evidence="3" id="KW-0723">Serine/threonine-protein kinase</keyword>
<dbReference type="CDD" id="cd01098">
    <property type="entry name" value="PAN_AP_plant"/>
    <property type="match status" value="2"/>
</dbReference>
<dbReference type="Pfam" id="PF08276">
    <property type="entry name" value="PAN_2"/>
    <property type="match status" value="2"/>
</dbReference>
<evidence type="ECO:0000256" key="2">
    <source>
        <dbReference type="ARBA" id="ARBA00012513"/>
    </source>
</evidence>
<dbReference type="InterPro" id="IPR036426">
    <property type="entry name" value="Bulb-type_lectin_dom_sf"/>
</dbReference>
<evidence type="ECO:0000256" key="22">
    <source>
        <dbReference type="SAM" id="SignalP"/>
    </source>
</evidence>
<protein>
    <recommendedName>
        <fullName evidence="2">non-specific serine/threonine protein kinase</fullName>
        <ecNumber evidence="2">2.7.11.1</ecNumber>
    </recommendedName>
</protein>
<feature type="transmembrane region" description="Helical" evidence="21">
    <location>
        <begin position="1136"/>
        <end position="1159"/>
    </location>
</feature>
<comment type="subcellular location">
    <subcellularLocation>
        <location evidence="1">Membrane</location>
        <topology evidence="1">Single-pass membrane protein</topology>
    </subcellularLocation>
</comment>
<evidence type="ECO:0000256" key="18">
    <source>
        <dbReference type="ARBA" id="ARBA00048679"/>
    </source>
</evidence>
<keyword evidence="15" id="KW-0675">Receptor</keyword>
<feature type="domain" description="Protein kinase" evidence="23">
    <location>
        <begin position="1212"/>
        <end position="1501"/>
    </location>
</feature>
<organism evidence="26 27">
    <name type="scientific">Camellia sinensis var. sinensis</name>
    <name type="common">China tea</name>
    <dbReference type="NCBI Taxonomy" id="542762"/>
    <lineage>
        <taxon>Eukaryota</taxon>
        <taxon>Viridiplantae</taxon>
        <taxon>Streptophyta</taxon>
        <taxon>Embryophyta</taxon>
        <taxon>Tracheophyta</taxon>
        <taxon>Spermatophyta</taxon>
        <taxon>Magnoliopsida</taxon>
        <taxon>eudicotyledons</taxon>
        <taxon>Gunneridae</taxon>
        <taxon>Pentapetalae</taxon>
        <taxon>asterids</taxon>
        <taxon>Ericales</taxon>
        <taxon>Theaceae</taxon>
        <taxon>Camellia</taxon>
    </lineage>
</organism>
<evidence type="ECO:0000256" key="17">
    <source>
        <dbReference type="ARBA" id="ARBA00047899"/>
    </source>
</evidence>
<keyword evidence="6 21" id="KW-0812">Transmembrane</keyword>
<evidence type="ECO:0000256" key="20">
    <source>
        <dbReference type="SAM" id="MobiDB-lite"/>
    </source>
</evidence>
<dbReference type="FunFam" id="2.90.10.10:FF:000004">
    <property type="entry name" value="G-type lectin S-receptor-like serine/threonine-protein kinase"/>
    <property type="match status" value="2"/>
</dbReference>
<dbReference type="PROSITE" id="PS00108">
    <property type="entry name" value="PROTEIN_KINASE_ST"/>
    <property type="match status" value="1"/>
</dbReference>
<evidence type="ECO:0000256" key="19">
    <source>
        <dbReference type="PROSITE-ProRule" id="PRU10141"/>
    </source>
</evidence>
<dbReference type="SMART" id="SM00108">
    <property type="entry name" value="B_lectin"/>
    <property type="match status" value="2"/>
</dbReference>
<dbReference type="InterPro" id="IPR000719">
    <property type="entry name" value="Prot_kinase_dom"/>
</dbReference>
<evidence type="ECO:0000259" key="25">
    <source>
        <dbReference type="PROSITE" id="PS50948"/>
    </source>
</evidence>
<dbReference type="GO" id="GO:0016020">
    <property type="term" value="C:membrane"/>
    <property type="evidence" value="ECO:0007669"/>
    <property type="project" value="UniProtKB-SubCell"/>
</dbReference>
<name>A0A4S4DT32_CAMSN</name>
<dbReference type="InterPro" id="IPR003609">
    <property type="entry name" value="Pan_app"/>
</dbReference>
<evidence type="ECO:0000256" key="1">
    <source>
        <dbReference type="ARBA" id="ARBA00004167"/>
    </source>
</evidence>
<keyword evidence="4" id="KW-0597">Phosphoprotein</keyword>
<dbReference type="GO" id="GO:0048544">
    <property type="term" value="P:recognition of pollen"/>
    <property type="evidence" value="ECO:0007669"/>
    <property type="project" value="InterPro"/>
</dbReference>
<evidence type="ECO:0000256" key="16">
    <source>
        <dbReference type="ARBA" id="ARBA00023180"/>
    </source>
</evidence>
<dbReference type="Gene3D" id="3.50.4.10">
    <property type="entry name" value="Hepatocyte Growth Factor"/>
    <property type="match status" value="1"/>
</dbReference>
<dbReference type="FunFam" id="3.50.4.10:FF:000002">
    <property type="entry name" value="G-type lectin S-receptor-like serine/threonine-protein kinase"/>
    <property type="match status" value="2"/>
</dbReference>
<keyword evidence="8" id="KW-0677">Repeat</keyword>
<comment type="caution">
    <text evidence="26">The sequence shown here is derived from an EMBL/GenBank/DDBJ whole genome shotgun (WGS) entry which is preliminary data.</text>
</comment>
<keyword evidence="16" id="KW-0325">Glycoprotein</keyword>
<dbReference type="SMART" id="SM00220">
    <property type="entry name" value="S_TKc"/>
    <property type="match status" value="1"/>
</dbReference>
<feature type="domain" description="Apple" evidence="25">
    <location>
        <begin position="1039"/>
        <end position="1120"/>
    </location>
</feature>
<feature type="compositionally biased region" description="Polar residues" evidence="20">
    <location>
        <begin position="1512"/>
        <end position="1526"/>
    </location>
</feature>
<evidence type="ECO:0000256" key="14">
    <source>
        <dbReference type="ARBA" id="ARBA00023157"/>
    </source>
</evidence>
<feature type="domain" description="Apple" evidence="25">
    <location>
        <begin position="341"/>
        <end position="422"/>
    </location>
</feature>
<evidence type="ECO:0000256" key="10">
    <source>
        <dbReference type="ARBA" id="ARBA00022777"/>
    </source>
</evidence>
<evidence type="ECO:0000256" key="15">
    <source>
        <dbReference type="ARBA" id="ARBA00023170"/>
    </source>
</evidence>
<comment type="catalytic activity">
    <reaction evidence="17">
        <text>L-threonyl-[protein] + ATP = O-phospho-L-threonyl-[protein] + ADP + H(+)</text>
        <dbReference type="Rhea" id="RHEA:46608"/>
        <dbReference type="Rhea" id="RHEA-COMP:11060"/>
        <dbReference type="Rhea" id="RHEA-COMP:11605"/>
        <dbReference type="ChEBI" id="CHEBI:15378"/>
        <dbReference type="ChEBI" id="CHEBI:30013"/>
        <dbReference type="ChEBI" id="CHEBI:30616"/>
        <dbReference type="ChEBI" id="CHEBI:61977"/>
        <dbReference type="ChEBI" id="CHEBI:456216"/>
        <dbReference type="EC" id="2.7.11.1"/>
    </reaction>
</comment>
<evidence type="ECO:0000256" key="9">
    <source>
        <dbReference type="ARBA" id="ARBA00022741"/>
    </source>
</evidence>
<feature type="binding site" evidence="19">
    <location>
        <position position="1240"/>
    </location>
    <ligand>
        <name>ATP</name>
        <dbReference type="ChEBI" id="CHEBI:30616"/>
    </ligand>
</feature>
<dbReference type="Pfam" id="PF07714">
    <property type="entry name" value="PK_Tyr_Ser-Thr"/>
    <property type="match status" value="3"/>
</dbReference>
<evidence type="ECO:0000313" key="26">
    <source>
        <dbReference type="EMBL" id="THG06393.1"/>
    </source>
</evidence>
<feature type="chain" id="PRO_5020721358" description="non-specific serine/threonine protein kinase" evidence="22">
    <location>
        <begin position="24"/>
        <end position="1536"/>
    </location>
</feature>
<proteinExistence type="predicted"/>
<evidence type="ECO:0000256" key="11">
    <source>
        <dbReference type="ARBA" id="ARBA00022840"/>
    </source>
</evidence>
<feature type="signal peptide" evidence="22">
    <location>
        <begin position="1"/>
        <end position="23"/>
    </location>
</feature>
<evidence type="ECO:0000256" key="4">
    <source>
        <dbReference type="ARBA" id="ARBA00022553"/>
    </source>
</evidence>
<dbReference type="Proteomes" id="UP000306102">
    <property type="component" value="Unassembled WGS sequence"/>
</dbReference>
<dbReference type="SUPFAM" id="SSF51110">
    <property type="entry name" value="alpha-D-mannose-specific plant lectins"/>
    <property type="match status" value="2"/>
</dbReference>
<keyword evidence="9 19" id="KW-0547">Nucleotide-binding</keyword>
<evidence type="ECO:0000256" key="21">
    <source>
        <dbReference type="SAM" id="Phobius"/>
    </source>
</evidence>
<dbReference type="PROSITE" id="PS50011">
    <property type="entry name" value="PROTEIN_KINASE_DOM"/>
    <property type="match status" value="2"/>
</dbReference>
<dbReference type="GO" id="GO:0004674">
    <property type="term" value="F:protein serine/threonine kinase activity"/>
    <property type="evidence" value="ECO:0007669"/>
    <property type="project" value="UniProtKB-KW"/>
</dbReference>
<dbReference type="Gene3D" id="3.30.200.20">
    <property type="entry name" value="Phosphorylase Kinase, domain 1"/>
    <property type="match status" value="2"/>
</dbReference>
<dbReference type="GO" id="GO:0005524">
    <property type="term" value="F:ATP binding"/>
    <property type="evidence" value="ECO:0007669"/>
    <property type="project" value="UniProtKB-UniRule"/>
</dbReference>
<dbReference type="PROSITE" id="PS00107">
    <property type="entry name" value="PROTEIN_KINASE_ATP"/>
    <property type="match status" value="1"/>
</dbReference>
<dbReference type="SUPFAM" id="SSF56112">
    <property type="entry name" value="Protein kinase-like (PK-like)"/>
    <property type="match status" value="3"/>
</dbReference>
<evidence type="ECO:0000256" key="7">
    <source>
        <dbReference type="ARBA" id="ARBA00022729"/>
    </source>
</evidence>
<keyword evidence="12 21" id="KW-1133">Transmembrane helix</keyword>
<dbReference type="Gene3D" id="1.10.510.10">
    <property type="entry name" value="Transferase(Phosphotransferase) domain 1"/>
    <property type="match status" value="4"/>
</dbReference>
<sequence>METITIFFFISTFLPILINSSTAIDTITLNQIIKDGDTIVSAGGNFELGFFSPGSSKHRYLGIWYKKISSETQTVVWVANRASPITNKSGVLKVVSPGNLVLLNSANDVFWLSNMSRSAANLVAQLLDTGNLVMRDGTHSNPGDYLWQSFDYPGDTFLPGMKFGTNLTTGLNRFLSSWTSPDDPSPGEYTNKFHSGGYPQILMRKGSSIQFRSGPWNGLRFSGMPNLKPNPIYTFQFVYDQEEVYYEYELVNSSVVSRMVLNPGGMIHRFTWIDRTQSWLLFLTAQMDNCDRYALCGPYGSCNINNSPACGCLKGFEPRFAKEWDVADWSNGCVRKTRLECGNGDGFLKVSGLKLPDTQHSWFNVSMGLEESERVCLRNCNCTGYANVDIRDGGSGCLIWFGDLIDIREYAENGQDLYVRMAASELEKLNSSSAKRRVRIIAIPISLVGVVLLILFLFFQVKNKRKLKRVDDFSISNKIGVGGFGPVYKGTLEEGQQIAVKRLSKSSRQGLDEFKNEVLCIAKLQHRNLVKLQGCCIEEEERMLIYEYLPNKSLDSFIFGEKQSMLLDWPKRFNIINGIARGLLYLHQDSRLRFIHRDLKAEYAIDGLFSIKSDVFSFGVLVLEIISGKKNRGFYHPDHNLNLLGHAWNLHKEGKSSELIDTSMADACNHPEVIQSTHIGLLCVQQSPEDRPSTSSVVLMFCTDMNTENQGWILGLEFYYLTSPQRIKCSGYMSPEYVVNGLFSTKSDVFSFGVLVLEIVSGKRNRGFFHPDHHLNLLGHAWRLYKEDRSMELIDEAASMSKKCRSLHSAATTTPFKYLAMRHCGTSLHSMLKQKVLDPHKSLDTIGANQTIRDGETLVSAGGSFELGFFSPGSGRSRKRYLGIWYKDTATGTVVWVANRDFPLNDTSGLLKLTDQGILVLLNSTEGVVWSSNSSRFTNSPLAQLLESGNLVVNDGNGNNMESFLWQSFDYPSDTLLEGMKFGMNMMTGLDWYLSSWKSSDDPASTMCQCLQGFEPKYLREWDVADWSNGCVRRTQLGCGVSNGFLQYSNVKLPDMRYCWFNESMTLDECRIGCLKNCSCTAYANMDIRGGGSGCFLWFGDLIDIRTYSTNGQDVYVKVAASELGRIGAKKLRRRTIAISLALLAGVFLTGLSLTIYLWKKKQKQQQHQISEGKSNESLELKMPAKPMKAKSKDLELRQFDFATITYATDNFSINNKLGEGGFGLVFKGVLEDGQEIAIKTFSKNSKHGVDESKNEVIYIARLQHRNLVKLLGYCFQGEEKMLIFEYMPNKSLDLPKRLNIINGIARGLLYLHQDSKLRIIYGDLKASNILLDNEMNQKISNFSMARHFGGNESEANTSRVIGTYGYMSQEYTIDGIFSVKSDVYSFGVLVLEIVSGKRNRGFSHPEHHLNLLGHVSFEQPISICVENLKLLLKTVSISQVWKLCIEGRSRELVDPSVEELENLSELVRAIHVGLLCVQQYPEDRPNMSTVVLMLGSEGGLPQPKHVLPEKGSSTSTREPGSDNIVSATVTLLEGR</sequence>
<dbReference type="PROSITE" id="PS50927">
    <property type="entry name" value="BULB_LECTIN"/>
    <property type="match status" value="2"/>
</dbReference>
<keyword evidence="27" id="KW-1185">Reference proteome</keyword>
<dbReference type="STRING" id="542762.A0A4S4DT32"/>
<feature type="domain" description="Protein kinase" evidence="23">
    <location>
        <begin position="473"/>
        <end position="832"/>
    </location>
</feature>
<evidence type="ECO:0000256" key="3">
    <source>
        <dbReference type="ARBA" id="ARBA00022527"/>
    </source>
</evidence>
<dbReference type="PANTHER" id="PTHR32444">
    <property type="entry name" value="BULB-TYPE LECTIN DOMAIN-CONTAINING PROTEIN"/>
    <property type="match status" value="1"/>
</dbReference>
<dbReference type="Pfam" id="PF00954">
    <property type="entry name" value="S_locus_glycop"/>
    <property type="match status" value="1"/>
</dbReference>
<dbReference type="Gene3D" id="2.90.10.10">
    <property type="entry name" value="Bulb-type lectin domain"/>
    <property type="match status" value="2"/>
</dbReference>
<dbReference type="FunFam" id="1.10.510.10:FF:001023">
    <property type="entry name" value="Os07g0541700 protein"/>
    <property type="match status" value="1"/>
</dbReference>
<evidence type="ECO:0000256" key="8">
    <source>
        <dbReference type="ARBA" id="ARBA00022737"/>
    </source>
</evidence>
<dbReference type="EC" id="2.7.11.1" evidence="2"/>
<dbReference type="InterPro" id="IPR001245">
    <property type="entry name" value="Ser-Thr/Tyr_kinase_cat_dom"/>
</dbReference>
<dbReference type="PROSITE" id="PS50948">
    <property type="entry name" value="PAN"/>
    <property type="match status" value="2"/>
</dbReference>
<dbReference type="CDD" id="cd00028">
    <property type="entry name" value="B_lectin"/>
    <property type="match status" value="2"/>
</dbReference>
<dbReference type="InterPro" id="IPR001480">
    <property type="entry name" value="Bulb-type_lectin_dom"/>
</dbReference>
<feature type="domain" description="Bulb-type lectin" evidence="24">
    <location>
        <begin position="24"/>
        <end position="147"/>
    </location>
</feature>
<dbReference type="InterPro" id="IPR017441">
    <property type="entry name" value="Protein_kinase_ATP_BS"/>
</dbReference>
<comment type="catalytic activity">
    <reaction evidence="18">
        <text>L-seryl-[protein] + ATP = O-phospho-L-seryl-[protein] + ADP + H(+)</text>
        <dbReference type="Rhea" id="RHEA:17989"/>
        <dbReference type="Rhea" id="RHEA-COMP:9863"/>
        <dbReference type="Rhea" id="RHEA-COMP:11604"/>
        <dbReference type="ChEBI" id="CHEBI:15378"/>
        <dbReference type="ChEBI" id="CHEBI:29999"/>
        <dbReference type="ChEBI" id="CHEBI:30616"/>
        <dbReference type="ChEBI" id="CHEBI:83421"/>
        <dbReference type="ChEBI" id="CHEBI:456216"/>
        <dbReference type="EC" id="2.7.11.1"/>
    </reaction>
</comment>
<evidence type="ECO:0000256" key="5">
    <source>
        <dbReference type="ARBA" id="ARBA00022679"/>
    </source>
</evidence>
<feature type="transmembrane region" description="Helical" evidence="21">
    <location>
        <begin position="440"/>
        <end position="459"/>
    </location>
</feature>